<organism evidence="2">
    <name type="scientific">Tetraodon nigroviridis</name>
    <name type="common">Spotted green pufferfish</name>
    <name type="synonym">Chelonodon nigroviridis</name>
    <dbReference type="NCBI Taxonomy" id="99883"/>
    <lineage>
        <taxon>Eukaryota</taxon>
        <taxon>Metazoa</taxon>
        <taxon>Chordata</taxon>
        <taxon>Craniata</taxon>
        <taxon>Vertebrata</taxon>
        <taxon>Euteleostomi</taxon>
        <taxon>Actinopterygii</taxon>
        <taxon>Neopterygii</taxon>
        <taxon>Teleostei</taxon>
        <taxon>Neoteleostei</taxon>
        <taxon>Acanthomorphata</taxon>
        <taxon>Eupercaria</taxon>
        <taxon>Tetraodontiformes</taxon>
        <taxon>Tetradontoidea</taxon>
        <taxon>Tetraodontidae</taxon>
        <taxon>Tetraodon</taxon>
    </lineage>
</organism>
<feature type="region of interest" description="Disordered" evidence="1">
    <location>
        <begin position="163"/>
        <end position="200"/>
    </location>
</feature>
<reference evidence="2" key="2">
    <citation type="submission" date="2004-02" db="EMBL/GenBank/DDBJ databases">
        <authorList>
            <consortium name="Genoscope"/>
            <consortium name="Whitehead Institute Centre for Genome Research"/>
        </authorList>
    </citation>
    <scope>NUCLEOTIDE SEQUENCE</scope>
</reference>
<dbReference type="InterPro" id="IPR042099">
    <property type="entry name" value="ANL_N_sf"/>
</dbReference>
<dbReference type="PANTHER" id="PTHR22754:SF33">
    <property type="entry name" value="DISCO-INTERACTING PROTEIN 2 HOMOLOG C"/>
    <property type="match status" value="1"/>
</dbReference>
<dbReference type="KEGG" id="tng:GSTEN00015260G001"/>
<dbReference type="OrthoDB" id="8949452at2759"/>
<sequence length="294" mass="31069">MIVEVSRSVCLMTSQILWKLLRSKEASAAVDARTWPPVLDTDDLPKKKPPLLFKPSDSDTLAYLDFSVSTTGMLAGMSHGATSAFCRSIKLQCELYPSREVALCLEPCCGLGFVLWCLCSVYSGQPVHPHPSVRAGGQPVSLAVGCQSVQSARHLLLLQRHGAVHQRSGPADGGSEGRTQRSSTPDRRLDAEPFCSSGSRAGLVPGQDLCGGSRGASQDSLDRTVLLQTLQGPGAPPPSRQHLLRLPGQPGHLSAGGSSLPVRFLLGSAGSGPVLSGSCGLVNQEPDLLDEWGW</sequence>
<dbReference type="SUPFAM" id="SSF56801">
    <property type="entry name" value="Acetyl-CoA synthetase-like"/>
    <property type="match status" value="1"/>
</dbReference>
<name>Q4SNK2_TETNG</name>
<reference evidence="2" key="1">
    <citation type="journal article" date="2004" name="Nature">
        <title>Genome duplication in the teleost fish Tetraodon nigroviridis reveals the early vertebrate proto-karyotype.</title>
        <authorList>
            <person name="Jaillon O."/>
            <person name="Aury J.-M."/>
            <person name="Brunet F."/>
            <person name="Petit J.-L."/>
            <person name="Stange-Thomann N."/>
            <person name="Mauceli E."/>
            <person name="Bouneau L."/>
            <person name="Fischer C."/>
            <person name="Ozouf-Costaz C."/>
            <person name="Bernot A."/>
            <person name="Nicaud S."/>
            <person name="Jaffe D."/>
            <person name="Fisher S."/>
            <person name="Lutfalla G."/>
            <person name="Dossat C."/>
            <person name="Segurens B."/>
            <person name="Dasilva C."/>
            <person name="Salanoubat M."/>
            <person name="Levy M."/>
            <person name="Boudet N."/>
            <person name="Castellano S."/>
            <person name="Anthouard V."/>
            <person name="Jubin C."/>
            <person name="Castelli V."/>
            <person name="Katinka M."/>
            <person name="Vacherie B."/>
            <person name="Biemont C."/>
            <person name="Skalli Z."/>
            <person name="Cattolico L."/>
            <person name="Poulain J."/>
            <person name="De Berardinis V."/>
            <person name="Cruaud C."/>
            <person name="Duprat S."/>
            <person name="Brottier P."/>
            <person name="Coutanceau J.-P."/>
            <person name="Gouzy J."/>
            <person name="Parra G."/>
            <person name="Lardier G."/>
            <person name="Chapple C."/>
            <person name="McKernan K.J."/>
            <person name="McEwan P."/>
            <person name="Bosak S."/>
            <person name="Kellis M."/>
            <person name="Volff J.-N."/>
            <person name="Guigo R."/>
            <person name="Zody M.C."/>
            <person name="Mesirov J."/>
            <person name="Lindblad-Toh K."/>
            <person name="Birren B."/>
            <person name="Nusbaum C."/>
            <person name="Kahn D."/>
            <person name="Robinson-Rechavi M."/>
            <person name="Laudet V."/>
            <person name="Schachter V."/>
            <person name="Quetier F."/>
            <person name="Saurin W."/>
            <person name="Scarpelli C."/>
            <person name="Wincker P."/>
            <person name="Lander E.S."/>
            <person name="Weissenbach J."/>
            <person name="Roest Crollius H."/>
        </authorList>
    </citation>
    <scope>NUCLEOTIDE SEQUENCE [LARGE SCALE GENOMIC DNA]</scope>
</reference>
<dbReference type="EMBL" id="CAAE01014542">
    <property type="protein sequence ID" value="CAF97780.1"/>
    <property type="molecule type" value="Genomic_DNA"/>
</dbReference>
<dbReference type="AlphaFoldDB" id="Q4SNK2"/>
<comment type="caution">
    <text evidence="2">The sequence shown here is derived from an EMBL/GenBank/DDBJ whole genome shotgun (WGS) entry which is preliminary data.</text>
</comment>
<protein>
    <submittedName>
        <fullName evidence="2">(spotted green pufferfish) hypothetical protein</fullName>
    </submittedName>
</protein>
<gene>
    <name evidence="2" type="ORF">GSTENG00015260001</name>
</gene>
<dbReference type="PANTHER" id="PTHR22754">
    <property type="entry name" value="DISCO-INTERACTING PROTEIN 2 DIP2 -RELATED"/>
    <property type="match status" value="1"/>
</dbReference>
<accession>Q4SNK2</accession>
<evidence type="ECO:0000313" key="2">
    <source>
        <dbReference type="EMBL" id="CAF97780.1"/>
    </source>
</evidence>
<dbReference type="Gene3D" id="3.40.50.12780">
    <property type="entry name" value="N-terminal domain of ligase-like"/>
    <property type="match status" value="1"/>
</dbReference>
<proteinExistence type="predicted"/>
<evidence type="ECO:0000256" key="1">
    <source>
        <dbReference type="SAM" id="MobiDB-lite"/>
    </source>
</evidence>